<dbReference type="InterPro" id="IPR050263">
    <property type="entry name" value="Bact_Fimbrial_Adh_Pro"/>
</dbReference>
<dbReference type="GO" id="GO:0043709">
    <property type="term" value="P:cell adhesion involved in single-species biofilm formation"/>
    <property type="evidence" value="ECO:0007669"/>
    <property type="project" value="TreeGrafter"/>
</dbReference>
<name>A0A0G9GWX0_9GAMM</name>
<organism evidence="6 7">
    <name type="scientific">Dyella japonica DSM 16301</name>
    <dbReference type="NCBI Taxonomy" id="1440762"/>
    <lineage>
        <taxon>Bacteria</taxon>
        <taxon>Pseudomonadati</taxon>
        <taxon>Pseudomonadota</taxon>
        <taxon>Gammaproteobacteria</taxon>
        <taxon>Lysobacterales</taxon>
        <taxon>Rhodanobacteraceae</taxon>
        <taxon>Dyella</taxon>
    </lineage>
</organism>
<sequence length="346" mass="35336">MKALYLHISKLILLLILGFGFHGQAHALSNCAATSGLPGPILYTPTIKVASNLQPGDTIPNTYKTFSISGQCVLGKGTPLTIQVGSTIVMCSLDGGSTEVQPGIYTTAVTGIGIRVRDGSGNLLTNAGGQTCQSSIAKVQPGGYYSFSGSLELVRLSGTIPNNGQISGGPTGTGAFAFGVYNTNIVLNNDAGSINTGNSSIYPTGNITFQNIACNVDYPQTVNLPTVSVASMQTTVTAGDTPFTIGVTCDQPAGASISFTAPSGIAVVDTNNGVIGIQSGAGMASGVGVQLVNSGSSPQPLNTFTALGSLSANVRSPFRFYGRYYRTGTATPGNVQSAVVFTMSYQ</sequence>
<comment type="caution">
    <text evidence="6">The sequence shown here is derived from an EMBL/GenBank/DDBJ whole genome shotgun (WGS) entry which is preliminary data.</text>
</comment>
<dbReference type="InterPro" id="IPR008966">
    <property type="entry name" value="Adhesion_dom_sf"/>
</dbReference>
<keyword evidence="4" id="KW-0281">Fimbrium</keyword>
<evidence type="ECO:0000256" key="1">
    <source>
        <dbReference type="ARBA" id="ARBA00004561"/>
    </source>
</evidence>
<dbReference type="PATRIC" id="fig|1440762.4.peg.3428"/>
<proteinExistence type="inferred from homology"/>
<reference evidence="6 7" key="1">
    <citation type="journal article" date="2015" name="Antonie Van Leeuwenhoek">
        <title>A phylogenomic and molecular marker based taxonomic framework for the order Xanthomonadales: proposal to transfer the families Algiphilaceae and Solimonadaceae to the order Nevskiales ord. nov. and to create a new family within the order Xanthomonadales, the family Rhodanobacteraceae fam. nov., containing the genus Rhodanobacter and its closest relatives.</title>
        <authorList>
            <person name="Naushad S."/>
            <person name="Adeolu M."/>
            <person name="Wong S."/>
            <person name="Sohail M."/>
            <person name="Schellhorn H.E."/>
            <person name="Gupta R.S."/>
        </authorList>
    </citation>
    <scope>NUCLEOTIDE SEQUENCE [LARGE SCALE GENOMIC DNA]</scope>
    <source>
        <strain evidence="6 7">DSM 16301</strain>
    </source>
</reference>
<dbReference type="PANTHER" id="PTHR33420:SF3">
    <property type="entry name" value="FIMBRIAL SUBUNIT ELFA"/>
    <property type="match status" value="1"/>
</dbReference>
<comment type="similarity">
    <text evidence="2">Belongs to the fimbrial protein family.</text>
</comment>
<keyword evidence="3 5" id="KW-0732">Signal</keyword>
<dbReference type="PANTHER" id="PTHR33420">
    <property type="entry name" value="FIMBRIAL SUBUNIT ELFA-RELATED"/>
    <property type="match status" value="1"/>
</dbReference>
<feature type="chain" id="PRO_5002575709" evidence="5">
    <location>
        <begin position="28"/>
        <end position="346"/>
    </location>
</feature>
<dbReference type="EMBL" id="JPLA01000060">
    <property type="protein sequence ID" value="KLD62060.1"/>
    <property type="molecule type" value="Genomic_DNA"/>
</dbReference>
<feature type="signal peptide" evidence="5">
    <location>
        <begin position="1"/>
        <end position="27"/>
    </location>
</feature>
<dbReference type="Gene3D" id="2.60.40.1090">
    <property type="entry name" value="Fimbrial-type adhesion domain"/>
    <property type="match status" value="1"/>
</dbReference>
<evidence type="ECO:0000313" key="7">
    <source>
        <dbReference type="Proteomes" id="UP000035481"/>
    </source>
</evidence>
<dbReference type="SUPFAM" id="SSF49401">
    <property type="entry name" value="Bacterial adhesins"/>
    <property type="match status" value="1"/>
</dbReference>
<gene>
    <name evidence="6" type="ORF">Y882_17770</name>
</gene>
<evidence type="ECO:0000256" key="3">
    <source>
        <dbReference type="ARBA" id="ARBA00022729"/>
    </source>
</evidence>
<dbReference type="InterPro" id="IPR036937">
    <property type="entry name" value="Adhesion_dom_fimbrial_sf"/>
</dbReference>
<dbReference type="GO" id="GO:0009289">
    <property type="term" value="C:pilus"/>
    <property type="evidence" value="ECO:0007669"/>
    <property type="project" value="UniProtKB-SubCell"/>
</dbReference>
<evidence type="ECO:0000313" key="6">
    <source>
        <dbReference type="EMBL" id="KLD62060.1"/>
    </source>
</evidence>
<dbReference type="AlphaFoldDB" id="A0A0G9GWX0"/>
<dbReference type="Proteomes" id="UP000035481">
    <property type="component" value="Unassembled WGS sequence"/>
</dbReference>
<evidence type="ECO:0000256" key="5">
    <source>
        <dbReference type="SAM" id="SignalP"/>
    </source>
</evidence>
<protein>
    <submittedName>
        <fullName evidence="6">Uncharacterized protein</fullName>
    </submittedName>
</protein>
<accession>A0A0G9GWX0</accession>
<dbReference type="OrthoDB" id="5953210at2"/>
<dbReference type="STRING" id="1440762.Y882_17770"/>
<comment type="subcellular location">
    <subcellularLocation>
        <location evidence="1">Fimbrium</location>
    </subcellularLocation>
</comment>
<evidence type="ECO:0000256" key="2">
    <source>
        <dbReference type="ARBA" id="ARBA00006671"/>
    </source>
</evidence>
<dbReference type="RefSeq" id="WP_046973230.1">
    <property type="nucleotide sequence ID" value="NZ_JPLA01000060.1"/>
</dbReference>
<evidence type="ECO:0000256" key="4">
    <source>
        <dbReference type="ARBA" id="ARBA00023263"/>
    </source>
</evidence>